<proteinExistence type="predicted"/>
<evidence type="ECO:0000256" key="2">
    <source>
        <dbReference type="PROSITE-ProRule" id="PRU00708"/>
    </source>
</evidence>
<dbReference type="Pfam" id="PF20430">
    <property type="entry name" value="Eplus_motif"/>
    <property type="match status" value="1"/>
</dbReference>
<dbReference type="NCBIfam" id="TIGR00756">
    <property type="entry name" value="PPR"/>
    <property type="match status" value="6"/>
</dbReference>
<dbReference type="PANTHER" id="PTHR47926:SF536">
    <property type="entry name" value="DYW DOMAIN-CONTAINING PROTEIN"/>
    <property type="match status" value="1"/>
</dbReference>
<dbReference type="Pfam" id="PF20431">
    <property type="entry name" value="E_motif"/>
    <property type="match status" value="1"/>
</dbReference>
<feature type="repeat" description="PPR" evidence="2">
    <location>
        <begin position="223"/>
        <end position="257"/>
    </location>
</feature>
<dbReference type="Gene3D" id="1.25.40.10">
    <property type="entry name" value="Tetratricopeptide repeat domain"/>
    <property type="match status" value="6"/>
</dbReference>
<dbReference type="PROSITE" id="PS51375">
    <property type="entry name" value="PPR"/>
    <property type="match status" value="6"/>
</dbReference>
<dbReference type="EMBL" id="JBBNAE010000006">
    <property type="protein sequence ID" value="KAK9115720.1"/>
    <property type="molecule type" value="Genomic_DNA"/>
</dbReference>
<protein>
    <recommendedName>
        <fullName evidence="3">DYW domain-containing protein</fullName>
    </recommendedName>
</protein>
<name>A0AAP0NS50_9MAGN</name>
<dbReference type="InterPro" id="IPR032867">
    <property type="entry name" value="DYW_dom"/>
</dbReference>
<dbReference type="GO" id="GO:0008270">
    <property type="term" value="F:zinc ion binding"/>
    <property type="evidence" value="ECO:0007669"/>
    <property type="project" value="InterPro"/>
</dbReference>
<evidence type="ECO:0000313" key="4">
    <source>
        <dbReference type="EMBL" id="KAK9115720.1"/>
    </source>
</evidence>
<evidence type="ECO:0000259" key="3">
    <source>
        <dbReference type="Pfam" id="PF14432"/>
    </source>
</evidence>
<dbReference type="FunFam" id="1.25.40.10:FF:000381">
    <property type="entry name" value="Pentatricopeptide repeat-containing protein"/>
    <property type="match status" value="1"/>
</dbReference>
<dbReference type="GO" id="GO:0003723">
    <property type="term" value="F:RNA binding"/>
    <property type="evidence" value="ECO:0007669"/>
    <property type="project" value="InterPro"/>
</dbReference>
<dbReference type="FunFam" id="1.25.40.10:FF:000090">
    <property type="entry name" value="Pentatricopeptide repeat-containing protein, chloroplastic"/>
    <property type="match status" value="1"/>
</dbReference>
<dbReference type="Proteomes" id="UP001417504">
    <property type="component" value="Unassembled WGS sequence"/>
</dbReference>
<dbReference type="GO" id="GO:0009451">
    <property type="term" value="P:RNA modification"/>
    <property type="evidence" value="ECO:0007669"/>
    <property type="project" value="InterPro"/>
</dbReference>
<feature type="repeat" description="PPR" evidence="2">
    <location>
        <begin position="324"/>
        <end position="358"/>
    </location>
</feature>
<dbReference type="InterPro" id="IPR002885">
    <property type="entry name" value="PPR_rpt"/>
</dbReference>
<dbReference type="InterPro" id="IPR046960">
    <property type="entry name" value="PPR_At4g14850-like_plant"/>
</dbReference>
<keyword evidence="1" id="KW-0677">Repeat</keyword>
<feature type="repeat" description="PPR" evidence="2">
    <location>
        <begin position="426"/>
        <end position="460"/>
    </location>
</feature>
<dbReference type="InterPro" id="IPR011990">
    <property type="entry name" value="TPR-like_helical_dom_sf"/>
</dbReference>
<dbReference type="InterPro" id="IPR046849">
    <property type="entry name" value="E2_motif"/>
</dbReference>
<dbReference type="InterPro" id="IPR046848">
    <property type="entry name" value="E_motif"/>
</dbReference>
<dbReference type="Pfam" id="PF14432">
    <property type="entry name" value="DYW_deaminase"/>
    <property type="match status" value="1"/>
</dbReference>
<reference evidence="4 5" key="1">
    <citation type="submission" date="2024-01" db="EMBL/GenBank/DDBJ databases">
        <title>Genome assemblies of Stephania.</title>
        <authorList>
            <person name="Yang L."/>
        </authorList>
    </citation>
    <scope>NUCLEOTIDE SEQUENCE [LARGE SCALE GENOMIC DNA]</scope>
    <source>
        <strain evidence="4">QJT</strain>
        <tissue evidence="4">Leaf</tissue>
    </source>
</reference>
<dbReference type="Pfam" id="PF13041">
    <property type="entry name" value="PPR_2"/>
    <property type="match status" value="3"/>
</dbReference>
<evidence type="ECO:0000313" key="5">
    <source>
        <dbReference type="Proteomes" id="UP001417504"/>
    </source>
</evidence>
<dbReference type="PANTHER" id="PTHR47926">
    <property type="entry name" value="PENTATRICOPEPTIDE REPEAT-CONTAINING PROTEIN"/>
    <property type="match status" value="1"/>
</dbReference>
<sequence length="834" mass="92806">MVFSNRLIRTNKLNFNHKTKTRSNSFFSLKPIYREFIAVQEPIFATPEWARTRLNTGNCVRILEACMKSKSLIEGKRIHQCILKSNTRIDKVVVFEKLALFYVKCGEVKAARVVFDQISSRNVILWNSIIRAYAWNGQYEKAIDMYYGMCDLGIRPNKFTFPFVLKACSGLKALEDGVEIHKRAKVEGLDSDVYVSTALLDFYVKCGCLSEAQALFGKMMDKDVVSWNAMIAGSALHGLYEKTIRLVFEMQETGNVPNSSTLVAILPAIGRTKALCQGKSVHGFCLRRAFDKETLIETALLDMYAKCESLNYAKRIFYFISVKNEVTWSAMIGAHVLADCMREALALFDKMRLEGVAALTPATLGSVLRACTKLTDAGRGRCIHGNLIKSGICLDLTIGNSLLAMYSKSGTLDDATMLFDEMNLKDVVSYSAIISGCVQNGNAEEALLMFQNMQLSVIDPDIATMVGILPACAHLAALQHGRCTHGQLTVRGFASDISIGNALIDMYSKCGRIDFAIDVFYRMPKQDIISWNAMVAGYGMHGHGKEALSLFHDMLRIGLKPDSVSFICLLSACSHSGLVAEGKHWFCAMTQDFNIVARMEHCICMVDLLGRGGFLAEATDFIEKMPFEPDVRIWGALLGACRIHRNIKLGEEVSVKIQNLGAEGTGNFVLLSNIYSSAGRWKDAAHVRVVQRDKGFKKSPGCSWIEVSGRIHAFIGGDRSHPQSAQIHEKLDELLVEMKKLGYQADGSFALQDVEEEEKERILLYHSEKLAIVYGILNLRSSDPIFVTKNLRVCGDCHSAIKLLSIITNRTIIVRDASRFHHFTLGACNCGDFW</sequence>
<feature type="repeat" description="PPR" evidence="2">
    <location>
        <begin position="496"/>
        <end position="526"/>
    </location>
</feature>
<dbReference type="AlphaFoldDB" id="A0AAP0NS50"/>
<feature type="repeat" description="PPR" evidence="2">
    <location>
        <begin position="122"/>
        <end position="156"/>
    </location>
</feature>
<gene>
    <name evidence="4" type="ORF">Sjap_014667</name>
</gene>
<evidence type="ECO:0000256" key="1">
    <source>
        <dbReference type="ARBA" id="ARBA00022737"/>
    </source>
</evidence>
<accession>A0AAP0NS50</accession>
<comment type="caution">
    <text evidence="4">The sequence shown here is derived from an EMBL/GenBank/DDBJ whole genome shotgun (WGS) entry which is preliminary data.</text>
</comment>
<dbReference type="FunFam" id="1.25.40.10:FF:000031">
    <property type="entry name" value="Pentatricopeptide repeat-containing protein mitochondrial"/>
    <property type="match status" value="1"/>
</dbReference>
<feature type="domain" description="DYW" evidence="3">
    <location>
        <begin position="742"/>
        <end position="834"/>
    </location>
</feature>
<organism evidence="4 5">
    <name type="scientific">Stephania japonica</name>
    <dbReference type="NCBI Taxonomy" id="461633"/>
    <lineage>
        <taxon>Eukaryota</taxon>
        <taxon>Viridiplantae</taxon>
        <taxon>Streptophyta</taxon>
        <taxon>Embryophyta</taxon>
        <taxon>Tracheophyta</taxon>
        <taxon>Spermatophyta</taxon>
        <taxon>Magnoliopsida</taxon>
        <taxon>Ranunculales</taxon>
        <taxon>Menispermaceae</taxon>
        <taxon>Menispermoideae</taxon>
        <taxon>Cissampelideae</taxon>
        <taxon>Stephania</taxon>
    </lineage>
</organism>
<dbReference type="Pfam" id="PF01535">
    <property type="entry name" value="PPR"/>
    <property type="match status" value="5"/>
</dbReference>
<feature type="repeat" description="PPR" evidence="2">
    <location>
        <begin position="527"/>
        <end position="561"/>
    </location>
</feature>
<dbReference type="FunFam" id="1.25.40.10:FF:000285">
    <property type="entry name" value="Pentatricopeptide repeat-containing protein, chloroplastic"/>
    <property type="match status" value="1"/>
</dbReference>
<keyword evidence="5" id="KW-1185">Reference proteome</keyword>